<keyword evidence="11" id="KW-1185">Reference proteome</keyword>
<dbReference type="GO" id="GO:0043842">
    <property type="term" value="F:Kdo transferase activity"/>
    <property type="evidence" value="ECO:0007669"/>
    <property type="project" value="UniProtKB-EC"/>
</dbReference>
<evidence type="ECO:0000259" key="9">
    <source>
        <dbReference type="Pfam" id="PF04413"/>
    </source>
</evidence>
<comment type="catalytic activity">
    <reaction evidence="6 8">
        <text>lipid IVA (E. coli) + CMP-3-deoxy-beta-D-manno-octulosonate = alpha-Kdo-(2-&gt;6)-lipid IVA (E. coli) + CMP + H(+)</text>
        <dbReference type="Rhea" id="RHEA:28066"/>
        <dbReference type="ChEBI" id="CHEBI:15378"/>
        <dbReference type="ChEBI" id="CHEBI:58603"/>
        <dbReference type="ChEBI" id="CHEBI:60364"/>
        <dbReference type="ChEBI" id="CHEBI:60377"/>
        <dbReference type="ChEBI" id="CHEBI:85987"/>
        <dbReference type="EC" id="2.4.99.12"/>
    </reaction>
</comment>
<dbReference type="PANTHER" id="PTHR42755:SF1">
    <property type="entry name" value="3-DEOXY-D-MANNO-OCTULOSONIC ACID TRANSFERASE, MITOCHONDRIAL-RELATED"/>
    <property type="match status" value="1"/>
</dbReference>
<evidence type="ECO:0000256" key="1">
    <source>
        <dbReference type="ARBA" id="ARBA00004713"/>
    </source>
</evidence>
<dbReference type="GO" id="GO:0005886">
    <property type="term" value="C:plasma membrane"/>
    <property type="evidence" value="ECO:0007669"/>
    <property type="project" value="UniProtKB-SubCell"/>
</dbReference>
<gene>
    <name evidence="10" type="ORF">E4S40_08250</name>
</gene>
<comment type="pathway">
    <text evidence="1 8">Bacterial outer membrane biogenesis; LPS core biosynthesis.</text>
</comment>
<proteinExistence type="inferred from homology"/>
<comment type="caution">
    <text evidence="10">The sequence shown here is derived from an EMBL/GenBank/DDBJ whole genome shotgun (WGS) entry which is preliminary data.</text>
</comment>
<dbReference type="PANTHER" id="PTHR42755">
    <property type="entry name" value="3-DEOXY-MANNO-OCTULOSONATE CYTIDYLYLTRANSFERASE"/>
    <property type="match status" value="1"/>
</dbReference>
<keyword evidence="8" id="KW-1003">Cell membrane</keyword>
<keyword evidence="8" id="KW-0448">Lipopolysaccharide biosynthesis</keyword>
<dbReference type="InterPro" id="IPR038107">
    <property type="entry name" value="Glycos_transf_N_sf"/>
</dbReference>
<keyword evidence="4 8" id="KW-0808">Transferase</keyword>
<evidence type="ECO:0000256" key="8">
    <source>
        <dbReference type="RuleBase" id="RU365103"/>
    </source>
</evidence>
<protein>
    <recommendedName>
        <fullName evidence="3 8">3-deoxy-D-manno-octulosonic acid transferase</fullName>
        <shortName evidence="8">Kdo transferase</shortName>
        <ecNumber evidence="2 8">2.4.99.12</ecNumber>
    </recommendedName>
    <alternativeName>
        <fullName evidence="5 8">Lipid IV(A) 3-deoxy-D-manno-octulosonic acid transferase</fullName>
    </alternativeName>
</protein>
<evidence type="ECO:0000256" key="3">
    <source>
        <dbReference type="ARBA" id="ARBA00019077"/>
    </source>
</evidence>
<dbReference type="OrthoDB" id="9789797at2"/>
<comment type="similarity">
    <text evidence="8">Belongs to the glycosyltransferase group 1 family.</text>
</comment>
<evidence type="ECO:0000256" key="5">
    <source>
        <dbReference type="ARBA" id="ARBA00031445"/>
    </source>
</evidence>
<dbReference type="EMBL" id="SPSB01000002">
    <property type="protein sequence ID" value="TFV96204.1"/>
    <property type="molecule type" value="Genomic_DNA"/>
</dbReference>
<keyword evidence="8" id="KW-0472">Membrane</keyword>
<comment type="function">
    <text evidence="8">Involved in lipopolysaccharide (LPS) biosynthesis. Catalyzes the transfer of 3-deoxy-D-manno-octulosonate (Kdo) residue(s) from CMP-Kdo to lipid IV(A), the tetraacyldisaccharide-1,4'-bisphosphate precursor of lipid A.</text>
</comment>
<dbReference type="Pfam" id="PF04413">
    <property type="entry name" value="Glycos_transf_N"/>
    <property type="match status" value="1"/>
</dbReference>
<dbReference type="Proteomes" id="UP000297647">
    <property type="component" value="Unassembled WGS sequence"/>
</dbReference>
<organism evidence="10 11">
    <name type="scientific">Algoriphagus kandeliae</name>
    <dbReference type="NCBI Taxonomy" id="2562278"/>
    <lineage>
        <taxon>Bacteria</taxon>
        <taxon>Pseudomonadati</taxon>
        <taxon>Bacteroidota</taxon>
        <taxon>Cytophagia</taxon>
        <taxon>Cytophagales</taxon>
        <taxon>Cyclobacteriaceae</taxon>
        <taxon>Algoriphagus</taxon>
    </lineage>
</organism>
<dbReference type="SUPFAM" id="SSF53756">
    <property type="entry name" value="UDP-Glycosyltransferase/glycogen phosphorylase"/>
    <property type="match status" value="1"/>
</dbReference>
<dbReference type="RefSeq" id="WP_135072896.1">
    <property type="nucleotide sequence ID" value="NZ_SPSB01000002.1"/>
</dbReference>
<dbReference type="InterPro" id="IPR007507">
    <property type="entry name" value="Glycos_transf_N"/>
</dbReference>
<dbReference type="UniPathway" id="UPA00958"/>
<feature type="active site" description="Proton acceptor" evidence="7">
    <location>
        <position position="61"/>
    </location>
</feature>
<feature type="domain" description="3-deoxy-D-manno-octulosonic-acid transferase N-terminal" evidence="9">
    <location>
        <begin position="45"/>
        <end position="208"/>
    </location>
</feature>
<comment type="subcellular location">
    <subcellularLocation>
        <location evidence="8">Cell membrane</location>
    </subcellularLocation>
</comment>
<evidence type="ECO:0000256" key="6">
    <source>
        <dbReference type="ARBA" id="ARBA00049183"/>
    </source>
</evidence>
<dbReference type="GO" id="GO:0009244">
    <property type="term" value="P:lipopolysaccharide core region biosynthetic process"/>
    <property type="evidence" value="ECO:0007669"/>
    <property type="project" value="UniProtKB-UniRule"/>
</dbReference>
<sequence length="411" mass="47395">MVWIYRLVLWIVDGLLPFASLFSPRLALFVKGRKDLFGKLSDFRKSHDGKLVWFHVASLGEFEQAKPLIHLWKQKKPETRILVSFFSPSGYEPVIKRQDQDLDGVVYLPLDRVGYVRKFLEILRPDIVFFVKYDLWFNFLKEIAYRQIPLYLISASFREDQVFFKRRGFFRKPLFFFDQIFTQNEKSDKLLSQIGFSRYTKVGDTRFDRVAATANSPKAFPQIRTWIGEKKTIVLGSVWEEDMEILIPLINSHPDYSWLIAPHSMNPEPMEKWKAKIILPSQFYTGWDSTKSSSVLFVNTIGMLSSLYQFAHVAYVGGAFGAGLHNILEPIGFGVPVIFGKVRKAGKFPEAMEAVEKGCGFEVKDHKELEVVFESLASSEYYSQSQKAAKEWVKSNLGAAEKIYELTSKLQ</sequence>
<evidence type="ECO:0000256" key="4">
    <source>
        <dbReference type="ARBA" id="ARBA00022679"/>
    </source>
</evidence>
<dbReference type="GO" id="GO:0009245">
    <property type="term" value="P:lipid A biosynthetic process"/>
    <property type="evidence" value="ECO:0007669"/>
    <property type="project" value="TreeGrafter"/>
</dbReference>
<evidence type="ECO:0000313" key="11">
    <source>
        <dbReference type="Proteomes" id="UP000297647"/>
    </source>
</evidence>
<dbReference type="InterPro" id="IPR039901">
    <property type="entry name" value="Kdotransferase"/>
</dbReference>
<name>A0A4Y9QUB5_9BACT</name>
<accession>A0A4Y9QUB5</accession>
<evidence type="ECO:0000256" key="7">
    <source>
        <dbReference type="PIRSR" id="PIRSR639901-1"/>
    </source>
</evidence>
<dbReference type="Gene3D" id="3.40.50.2000">
    <property type="entry name" value="Glycogen Phosphorylase B"/>
    <property type="match status" value="1"/>
</dbReference>
<dbReference type="EC" id="2.4.99.12" evidence="2 8"/>
<reference evidence="10 11" key="1">
    <citation type="submission" date="2019-03" db="EMBL/GenBank/DDBJ databases">
        <title>Algoriphagus sp. nov, a new strain isolated from root system soil of mangrove plant Kandelia.</title>
        <authorList>
            <person name="Yin Q."/>
            <person name="Wang K."/>
            <person name="Song Z."/>
        </authorList>
    </citation>
    <scope>NUCLEOTIDE SEQUENCE [LARGE SCALE GENOMIC DNA]</scope>
    <source>
        <strain evidence="10 11">XY-J91</strain>
    </source>
</reference>
<dbReference type="Gene3D" id="3.40.50.11720">
    <property type="entry name" value="3-Deoxy-D-manno-octulosonic-acid transferase, N-terminal domain"/>
    <property type="match status" value="1"/>
</dbReference>
<evidence type="ECO:0000313" key="10">
    <source>
        <dbReference type="EMBL" id="TFV96204.1"/>
    </source>
</evidence>
<evidence type="ECO:0000256" key="2">
    <source>
        <dbReference type="ARBA" id="ARBA00012621"/>
    </source>
</evidence>
<dbReference type="AlphaFoldDB" id="A0A4Y9QUB5"/>